<evidence type="ECO:0000256" key="1">
    <source>
        <dbReference type="ARBA" id="ARBA00009632"/>
    </source>
</evidence>
<dbReference type="SUPFAM" id="SSF100950">
    <property type="entry name" value="NagB/RpiA/CoA transferase-like"/>
    <property type="match status" value="2"/>
</dbReference>
<accession>E2ZB87</accession>
<dbReference type="GO" id="GO:0006084">
    <property type="term" value="P:acetyl-CoA metabolic process"/>
    <property type="evidence" value="ECO:0007669"/>
    <property type="project" value="UniProtKB-UniRule"/>
</dbReference>
<dbReference type="HAMAP" id="MF_03228">
    <property type="entry name" value="But_CoA_trans"/>
    <property type="match status" value="1"/>
</dbReference>
<dbReference type="PANTHER" id="PTHR21432:SF20">
    <property type="entry name" value="ACETYL-COA HYDROLASE"/>
    <property type="match status" value="1"/>
</dbReference>
<keyword evidence="3" id="KW-0963">Cytoplasm</keyword>
<evidence type="ECO:0000259" key="4">
    <source>
        <dbReference type="Pfam" id="PF02550"/>
    </source>
</evidence>
<comment type="similarity">
    <text evidence="1 3">Belongs to the acetyl-CoA hydrolase/transferase family.</text>
</comment>
<gene>
    <name evidence="6" type="ORF">HMPREF9429_00714</name>
</gene>
<feature type="binding site" evidence="3">
    <location>
        <position position="349"/>
    </location>
    <ligand>
        <name>CoA</name>
        <dbReference type="ChEBI" id="CHEBI:57287"/>
    </ligand>
</feature>
<dbReference type="Pfam" id="PF13336">
    <property type="entry name" value="AcetylCoA_hyd_C"/>
    <property type="match status" value="1"/>
</dbReference>
<dbReference type="eggNOG" id="COG0427">
    <property type="taxonomic scope" value="Bacteria"/>
</dbReference>
<dbReference type="Gene3D" id="3.40.1080.10">
    <property type="entry name" value="Glutaconate Coenzyme A-transferase"/>
    <property type="match status" value="1"/>
</dbReference>
<comment type="pathway">
    <text evidence="3">Lipid metabolism; butanoate metabolism.</text>
</comment>
<dbReference type="Gene3D" id="3.40.1080.20">
    <property type="entry name" value="Acetyl-CoA hydrolase/transferase C-terminal domain"/>
    <property type="match status" value="1"/>
</dbReference>
<name>E2ZB87_9FIRM</name>
<dbReference type="UniPathway" id="UPA00863"/>
<dbReference type="EC" id="2.8.3.-" evidence="3"/>
<evidence type="ECO:0000259" key="5">
    <source>
        <dbReference type="Pfam" id="PF13336"/>
    </source>
</evidence>
<proteinExistence type="inferred from homology"/>
<dbReference type="InterPro" id="IPR046433">
    <property type="entry name" value="ActCoA_hydro"/>
</dbReference>
<dbReference type="HOGENOM" id="CLU_030703_1_0_9"/>
<feature type="domain" description="Acetyl-CoA hydrolase/transferase N-terminal" evidence="4">
    <location>
        <begin position="14"/>
        <end position="198"/>
    </location>
</feature>
<feature type="binding site" evidence="3">
    <location>
        <position position="326"/>
    </location>
    <ligand>
        <name>CoA</name>
        <dbReference type="ChEBI" id="CHEBI:57287"/>
    </ligand>
</feature>
<comment type="function">
    <text evidence="3">Coenzyme A-transferase that converts butyrate to butyryl-CoA.</text>
</comment>
<dbReference type="GO" id="GO:0005737">
    <property type="term" value="C:cytoplasm"/>
    <property type="evidence" value="ECO:0007669"/>
    <property type="project" value="UniProtKB-SubCell"/>
</dbReference>
<dbReference type="GO" id="GO:0019605">
    <property type="term" value="P:butyrate metabolic process"/>
    <property type="evidence" value="ECO:0007669"/>
    <property type="project" value="UniProtKB-UniRule"/>
</dbReference>
<dbReference type="STRING" id="706434.HMPREF9429_00714"/>
<dbReference type="Proteomes" id="UP000003195">
    <property type="component" value="Unassembled WGS sequence"/>
</dbReference>
<keyword evidence="3" id="KW-0443">Lipid metabolism</keyword>
<comment type="caution">
    <text evidence="6">The sequence shown here is derived from an EMBL/GenBank/DDBJ whole genome shotgun (WGS) entry which is preliminary data.</text>
</comment>
<dbReference type="GO" id="GO:0008775">
    <property type="term" value="F:acetate CoA-transferase activity"/>
    <property type="evidence" value="ECO:0007669"/>
    <property type="project" value="InterPro"/>
</dbReference>
<feature type="domain" description="Acetyl-CoA hydrolase/transferase C-terminal" evidence="5">
    <location>
        <begin position="285"/>
        <end position="441"/>
    </location>
</feature>
<evidence type="ECO:0000313" key="6">
    <source>
        <dbReference type="EMBL" id="EFQ04413.1"/>
    </source>
</evidence>
<dbReference type="GO" id="GO:0006083">
    <property type="term" value="P:acetate metabolic process"/>
    <property type="evidence" value="ECO:0007669"/>
    <property type="project" value="InterPro"/>
</dbReference>
<dbReference type="InterPro" id="IPR003702">
    <property type="entry name" value="ActCoA_hydro_N"/>
</dbReference>
<keyword evidence="2 3" id="KW-0808">Transferase</keyword>
<dbReference type="InterPro" id="IPR023990">
    <property type="entry name" value="Butryl-CoA_acetate_CoA_Tfrase"/>
</dbReference>
<dbReference type="InterPro" id="IPR038460">
    <property type="entry name" value="AcetylCoA_hyd_C_sf"/>
</dbReference>
<comment type="subcellular location">
    <subcellularLocation>
        <location evidence="3">Cytoplasm</location>
    </subcellularLocation>
</comment>
<dbReference type="InterPro" id="IPR037171">
    <property type="entry name" value="NagB/RpiA_transferase-like"/>
</dbReference>
<dbReference type="PANTHER" id="PTHR21432">
    <property type="entry name" value="ACETYL-COA HYDROLASE-RELATED"/>
    <property type="match status" value="1"/>
</dbReference>
<evidence type="ECO:0000256" key="3">
    <source>
        <dbReference type="HAMAP-Rule" id="MF_03228"/>
    </source>
</evidence>
<dbReference type="Pfam" id="PF02550">
    <property type="entry name" value="AcetylCoA_hydro"/>
    <property type="match status" value="1"/>
</dbReference>
<dbReference type="InterPro" id="IPR026888">
    <property type="entry name" value="AcetylCoA_hyd_C"/>
</dbReference>
<dbReference type="EMBL" id="AECS01000021">
    <property type="protein sequence ID" value="EFQ04413.1"/>
    <property type="molecule type" value="Genomic_DNA"/>
</dbReference>
<evidence type="ECO:0000313" key="7">
    <source>
        <dbReference type="Proteomes" id="UP000003195"/>
    </source>
</evidence>
<comment type="catalytic activity">
    <reaction evidence="3">
        <text>butanoate + acetyl-CoA = butanoyl-CoA + acetate</text>
        <dbReference type="Rhea" id="RHEA:30071"/>
        <dbReference type="ChEBI" id="CHEBI:17968"/>
        <dbReference type="ChEBI" id="CHEBI:30089"/>
        <dbReference type="ChEBI" id="CHEBI:57288"/>
        <dbReference type="ChEBI" id="CHEBI:57371"/>
    </reaction>
</comment>
<sequence>MKGLVITMSQWTDMYKEKTVSAAEAVKIVKDHDWVDYGMATSQPIVLDKALAARKDELKDIKVRMAFSLSPRHIIDEDPERKTFTAMNWHMSGYDRKLCSQGLSNFIPMMYRNKPSIYRDILDVDVAMITVSPMDKHGFFTFGPTVSATAEICKKAKKVILEVNEAAPRVLGGSDECIHISDVDLVVEAGSIPMPIIPFKDGNDTDKTIAKMILKEIPDGATLQLGVGGLPNAVGAMIADSDLKDLGMHTEMLVDAFLLMYKKGRLTNRCKSLDRNKAVWSFAAGSEELYEWLDDNPYLAAYPVSYVNDPCVVAQLDNFISINNCLEVDLFGQVSSESSGTKHISGSGGQLDFADGAYRSKGGKSIIAFHATFTDKSGKMQSRIRPTLLPGTITTVPRSQTHYVATEYGIANLMGASTWERAEKLINLAHPDFREDLIKEAEAFKIWRYSNKR</sequence>
<organism evidence="6 7">
    <name type="scientific">Megasphaera micronuciformis F0359</name>
    <dbReference type="NCBI Taxonomy" id="706434"/>
    <lineage>
        <taxon>Bacteria</taxon>
        <taxon>Bacillati</taxon>
        <taxon>Bacillota</taxon>
        <taxon>Negativicutes</taxon>
        <taxon>Veillonellales</taxon>
        <taxon>Veillonellaceae</taxon>
        <taxon>Megasphaera</taxon>
    </lineage>
</organism>
<protein>
    <recommendedName>
        <fullName evidence="3">Probable butyrate:acetyl-CoA coenzyme A-transferase</fullName>
        <shortName evidence="3">Butyrate CoA-transferase</shortName>
        <ecNumber evidence="3">2.8.3.-</ecNumber>
    </recommendedName>
</protein>
<reference evidence="6 7" key="1">
    <citation type="submission" date="2010-08" db="EMBL/GenBank/DDBJ databases">
        <authorList>
            <person name="Weinstock G."/>
            <person name="Sodergren E."/>
            <person name="Clifton S."/>
            <person name="Fulton L."/>
            <person name="Fulton B."/>
            <person name="Courtney L."/>
            <person name="Fronick C."/>
            <person name="Harrison M."/>
            <person name="Strong C."/>
            <person name="Farmer C."/>
            <person name="Delahaunty K."/>
            <person name="Markovic C."/>
            <person name="Hall O."/>
            <person name="Minx P."/>
            <person name="Tomlinson C."/>
            <person name="Mitreva M."/>
            <person name="Hou S."/>
            <person name="Chen J."/>
            <person name="Wollam A."/>
            <person name="Pepin K.H."/>
            <person name="Johnson M."/>
            <person name="Bhonagiri V."/>
            <person name="Zhang X."/>
            <person name="Suruliraj S."/>
            <person name="Warren W."/>
            <person name="Chinwalla A."/>
            <person name="Mardis E.R."/>
            <person name="Wilson R.K."/>
        </authorList>
    </citation>
    <scope>NUCLEOTIDE SEQUENCE [LARGE SCALE GENOMIC DNA]</scope>
    <source>
        <strain evidence="6 7">F0359</strain>
    </source>
</reference>
<keyword evidence="3" id="KW-0276">Fatty acid metabolism</keyword>
<keyword evidence="7" id="KW-1185">Reference proteome</keyword>
<evidence type="ECO:0000256" key="2">
    <source>
        <dbReference type="ARBA" id="ARBA00022679"/>
    </source>
</evidence>
<feature type="binding site" evidence="3">
    <location>
        <begin position="226"/>
        <end position="230"/>
    </location>
    <ligand>
        <name>CoA</name>
        <dbReference type="ChEBI" id="CHEBI:57287"/>
    </ligand>
</feature>
<dbReference type="Gene3D" id="3.30.750.70">
    <property type="entry name" value="4-hydroxybutyrate coenzyme like domains"/>
    <property type="match status" value="1"/>
</dbReference>
<dbReference type="AlphaFoldDB" id="E2ZB87"/>
<feature type="active site" description="5-glutamyl coenzyme A thioester intermediate" evidence="3">
    <location>
        <position position="251"/>
    </location>
</feature>